<sequence>MTVEHLFGPYEPGKYTFGQHSQNSIFFEFKIEILKQHNLI</sequence>
<dbReference type="Proteomes" id="UP000007797">
    <property type="component" value="Unassembled WGS sequence"/>
</dbReference>
<dbReference type="RefSeq" id="XP_004357923.1">
    <property type="nucleotide sequence ID" value="XM_004357866.1"/>
</dbReference>
<dbReference type="GeneID" id="14871723"/>
<proteinExistence type="predicted"/>
<name>F4PXW9_CACFS</name>
<dbReference type="KEGG" id="dfa:DFA_00207"/>
<evidence type="ECO:0000313" key="1">
    <source>
        <dbReference type="EMBL" id="EGG19629.1"/>
    </source>
</evidence>
<gene>
    <name evidence="1" type="ORF">DFA_00207</name>
</gene>
<dbReference type="AlphaFoldDB" id="F4PXW9"/>
<keyword evidence="2" id="KW-1185">Reference proteome</keyword>
<organism evidence="1 2">
    <name type="scientific">Cavenderia fasciculata</name>
    <name type="common">Slime mold</name>
    <name type="synonym">Dictyostelium fasciculatum</name>
    <dbReference type="NCBI Taxonomy" id="261658"/>
    <lineage>
        <taxon>Eukaryota</taxon>
        <taxon>Amoebozoa</taxon>
        <taxon>Evosea</taxon>
        <taxon>Eumycetozoa</taxon>
        <taxon>Dictyostelia</taxon>
        <taxon>Acytosteliales</taxon>
        <taxon>Cavenderiaceae</taxon>
        <taxon>Cavenderia</taxon>
    </lineage>
</organism>
<evidence type="ECO:0000313" key="2">
    <source>
        <dbReference type="Proteomes" id="UP000007797"/>
    </source>
</evidence>
<accession>F4PXW9</accession>
<dbReference type="EMBL" id="GL883014">
    <property type="protein sequence ID" value="EGG19629.1"/>
    <property type="molecule type" value="Genomic_DNA"/>
</dbReference>
<protein>
    <submittedName>
        <fullName evidence="1">Uncharacterized protein</fullName>
    </submittedName>
</protein>
<reference evidence="2" key="1">
    <citation type="journal article" date="2011" name="Genome Res.">
        <title>Phylogeny-wide analysis of social amoeba genomes highlights ancient origins for complex intercellular communication.</title>
        <authorList>
            <person name="Heidel A.J."/>
            <person name="Lawal H.M."/>
            <person name="Felder M."/>
            <person name="Schilde C."/>
            <person name="Helps N.R."/>
            <person name="Tunggal B."/>
            <person name="Rivero F."/>
            <person name="John U."/>
            <person name="Schleicher M."/>
            <person name="Eichinger L."/>
            <person name="Platzer M."/>
            <person name="Noegel A.A."/>
            <person name="Schaap P."/>
            <person name="Gloeckner G."/>
        </authorList>
    </citation>
    <scope>NUCLEOTIDE SEQUENCE [LARGE SCALE GENOMIC DNA]</scope>
    <source>
        <strain evidence="2">SH3</strain>
    </source>
</reference>